<sequence length="371" mass="41472">MARIHRRCTRLEELEMDNCSSSPEVLRGVYEFVPSFEHMRRLDYVQTAWDTTMFHLLAELPGLEDLRFEVRGRSGADMPTIGPQPQQHNGRWFRSLQTLSVQVSKLSFIQLLLSMVKSAPLEKLSLFIFFRLASGNRLPNEYLALQSLRVMKLSMRLDIASTLLAHMNLPRLEEVSVKCRVRPDLLSDLIGTVCTSCSPSWLKLVLLGRGSIREARGSPILIDSVLRPLLAFRRIEDLRLISSHTLEISDKTVEDFGLSWPGLKEISLGMGSRRSASSVILKGIASLALHCPRLELIALPVNVTPVPTIEELEYKDTPLNSNVRELGFGSPSIPAECVGEVASVLRQIFPALQIIRSSEGPTGVHQSNIQV</sequence>
<dbReference type="OrthoDB" id="3543113at2759"/>
<dbReference type="SUPFAM" id="SSF52047">
    <property type="entry name" value="RNI-like"/>
    <property type="match status" value="1"/>
</dbReference>
<evidence type="ECO:0000313" key="2">
    <source>
        <dbReference type="Proteomes" id="UP000305948"/>
    </source>
</evidence>
<keyword evidence="2" id="KW-1185">Reference proteome</keyword>
<organism evidence="1 2">
    <name type="scientific">Heliocybe sulcata</name>
    <dbReference type="NCBI Taxonomy" id="5364"/>
    <lineage>
        <taxon>Eukaryota</taxon>
        <taxon>Fungi</taxon>
        <taxon>Dikarya</taxon>
        <taxon>Basidiomycota</taxon>
        <taxon>Agaricomycotina</taxon>
        <taxon>Agaricomycetes</taxon>
        <taxon>Gloeophyllales</taxon>
        <taxon>Gloeophyllaceae</taxon>
        <taxon>Heliocybe</taxon>
    </lineage>
</organism>
<proteinExistence type="predicted"/>
<evidence type="ECO:0000313" key="1">
    <source>
        <dbReference type="EMBL" id="TFK55540.1"/>
    </source>
</evidence>
<name>A0A5C3NDZ6_9AGAM</name>
<evidence type="ECO:0008006" key="3">
    <source>
        <dbReference type="Google" id="ProtNLM"/>
    </source>
</evidence>
<reference evidence="1 2" key="1">
    <citation type="journal article" date="2019" name="Nat. Ecol. Evol.">
        <title>Megaphylogeny resolves global patterns of mushroom evolution.</title>
        <authorList>
            <person name="Varga T."/>
            <person name="Krizsan K."/>
            <person name="Foldi C."/>
            <person name="Dima B."/>
            <person name="Sanchez-Garcia M."/>
            <person name="Sanchez-Ramirez S."/>
            <person name="Szollosi G.J."/>
            <person name="Szarkandi J.G."/>
            <person name="Papp V."/>
            <person name="Albert L."/>
            <person name="Andreopoulos W."/>
            <person name="Angelini C."/>
            <person name="Antonin V."/>
            <person name="Barry K.W."/>
            <person name="Bougher N.L."/>
            <person name="Buchanan P."/>
            <person name="Buyck B."/>
            <person name="Bense V."/>
            <person name="Catcheside P."/>
            <person name="Chovatia M."/>
            <person name="Cooper J."/>
            <person name="Damon W."/>
            <person name="Desjardin D."/>
            <person name="Finy P."/>
            <person name="Geml J."/>
            <person name="Haridas S."/>
            <person name="Hughes K."/>
            <person name="Justo A."/>
            <person name="Karasinski D."/>
            <person name="Kautmanova I."/>
            <person name="Kiss B."/>
            <person name="Kocsube S."/>
            <person name="Kotiranta H."/>
            <person name="LaButti K.M."/>
            <person name="Lechner B.E."/>
            <person name="Liimatainen K."/>
            <person name="Lipzen A."/>
            <person name="Lukacs Z."/>
            <person name="Mihaltcheva S."/>
            <person name="Morgado L.N."/>
            <person name="Niskanen T."/>
            <person name="Noordeloos M.E."/>
            <person name="Ohm R.A."/>
            <person name="Ortiz-Santana B."/>
            <person name="Ovrebo C."/>
            <person name="Racz N."/>
            <person name="Riley R."/>
            <person name="Savchenko A."/>
            <person name="Shiryaev A."/>
            <person name="Soop K."/>
            <person name="Spirin V."/>
            <person name="Szebenyi C."/>
            <person name="Tomsovsky M."/>
            <person name="Tulloss R.E."/>
            <person name="Uehling J."/>
            <person name="Grigoriev I.V."/>
            <person name="Vagvolgyi C."/>
            <person name="Papp T."/>
            <person name="Martin F.M."/>
            <person name="Miettinen O."/>
            <person name="Hibbett D.S."/>
            <person name="Nagy L.G."/>
        </authorList>
    </citation>
    <scope>NUCLEOTIDE SEQUENCE [LARGE SCALE GENOMIC DNA]</scope>
    <source>
        <strain evidence="1 2">OMC1185</strain>
    </source>
</reference>
<dbReference type="Proteomes" id="UP000305948">
    <property type="component" value="Unassembled WGS sequence"/>
</dbReference>
<accession>A0A5C3NDZ6</accession>
<gene>
    <name evidence="1" type="ORF">OE88DRAFT_1731221</name>
</gene>
<dbReference type="AlphaFoldDB" id="A0A5C3NDZ6"/>
<protein>
    <recommendedName>
        <fullName evidence="3">F-box domain-containing protein</fullName>
    </recommendedName>
</protein>
<dbReference type="Gene3D" id="3.80.10.10">
    <property type="entry name" value="Ribonuclease Inhibitor"/>
    <property type="match status" value="1"/>
</dbReference>
<dbReference type="InterPro" id="IPR032675">
    <property type="entry name" value="LRR_dom_sf"/>
</dbReference>
<dbReference type="EMBL" id="ML213504">
    <property type="protein sequence ID" value="TFK55540.1"/>
    <property type="molecule type" value="Genomic_DNA"/>
</dbReference>